<sequence>MATARAGDDAAACPVAAAGRAGVGAEPDGSGRAGGRRRSVYDLSECVPLWGRATTRGRRNAMEDACAAVPPFADVPVRMLASARKLDALGRAGVDDASAAMHLFGVYDGHGGSEVANYCGDRIHVVLREALGRAAAARGLSGELGGIQELWEKAFCECFQRVDDEVSGEASRFMLAGGVSEARYEPVAAHDVGSTAVVALVCSSHVIVANCGDSRVVLCRGKEPMALSVDHKPDRQDERARIEAAGGHVVNWHGHRVEGVLAMSRSIGDRYIKPFIIPKPEVRVVPRTNGDDCLILASDGLWDVISNEDACKAARLKILRWHEKNDGTCFSEGGEPTISDPASQAAAAYLVRLALRKGSKDNITVIVIDLKRRKMIKDKTAQDGQRYSSEFRA</sequence>
<keyword evidence="7" id="KW-0460">Magnesium</keyword>
<evidence type="ECO:0000256" key="12">
    <source>
        <dbReference type="RuleBase" id="RU003465"/>
    </source>
</evidence>
<protein>
    <recommendedName>
        <fullName evidence="4">protein-serine/threonine phosphatase</fullName>
        <ecNumber evidence="4">3.1.3.16</ecNumber>
    </recommendedName>
</protein>
<comment type="cofactor">
    <cofactor evidence="1">
        <name>Mn(2+)</name>
        <dbReference type="ChEBI" id="CHEBI:29035"/>
    </cofactor>
</comment>
<dbReference type="OrthoDB" id="10264738at2759"/>
<proteinExistence type="inferred from homology"/>
<comment type="similarity">
    <text evidence="3 12">Belongs to the PP2C family.</text>
</comment>
<comment type="catalytic activity">
    <reaction evidence="11">
        <text>O-phospho-L-threonyl-[protein] + H2O = L-threonyl-[protein] + phosphate</text>
        <dbReference type="Rhea" id="RHEA:47004"/>
        <dbReference type="Rhea" id="RHEA-COMP:11060"/>
        <dbReference type="Rhea" id="RHEA-COMP:11605"/>
        <dbReference type="ChEBI" id="CHEBI:15377"/>
        <dbReference type="ChEBI" id="CHEBI:30013"/>
        <dbReference type="ChEBI" id="CHEBI:43474"/>
        <dbReference type="ChEBI" id="CHEBI:61977"/>
        <dbReference type="EC" id="3.1.3.16"/>
    </reaction>
</comment>
<keyword evidence="6 12" id="KW-0378">Hydrolase</keyword>
<organism evidence="14 15">
    <name type="scientific">Sorghum bicolor</name>
    <name type="common">Sorghum</name>
    <name type="synonym">Sorghum vulgare</name>
    <dbReference type="NCBI Taxonomy" id="4558"/>
    <lineage>
        <taxon>Eukaryota</taxon>
        <taxon>Viridiplantae</taxon>
        <taxon>Streptophyta</taxon>
        <taxon>Embryophyta</taxon>
        <taxon>Tracheophyta</taxon>
        <taxon>Spermatophyta</taxon>
        <taxon>Magnoliopsida</taxon>
        <taxon>Liliopsida</taxon>
        <taxon>Poales</taxon>
        <taxon>Poaceae</taxon>
        <taxon>PACMAD clade</taxon>
        <taxon>Panicoideae</taxon>
        <taxon>Andropogonodae</taxon>
        <taxon>Andropogoneae</taxon>
        <taxon>Sorghinae</taxon>
        <taxon>Sorghum</taxon>
    </lineage>
</organism>
<dbReference type="EC" id="3.1.3.16" evidence="4"/>
<evidence type="ECO:0000313" key="15">
    <source>
        <dbReference type="Proteomes" id="UP000807115"/>
    </source>
</evidence>
<dbReference type="InterPro" id="IPR036457">
    <property type="entry name" value="PPM-type-like_dom_sf"/>
</dbReference>
<dbReference type="FunFam" id="3.60.40.10:FF:000291">
    <property type="entry name" value="Protein phosphatase 2C 50"/>
    <property type="match status" value="1"/>
</dbReference>
<evidence type="ECO:0000256" key="2">
    <source>
        <dbReference type="ARBA" id="ARBA00001946"/>
    </source>
</evidence>
<evidence type="ECO:0000256" key="1">
    <source>
        <dbReference type="ARBA" id="ARBA00001936"/>
    </source>
</evidence>
<evidence type="ECO:0000256" key="6">
    <source>
        <dbReference type="ARBA" id="ARBA00022801"/>
    </source>
</evidence>
<comment type="cofactor">
    <cofactor evidence="2">
        <name>Mg(2+)</name>
        <dbReference type="ChEBI" id="CHEBI:18420"/>
    </cofactor>
</comment>
<evidence type="ECO:0000256" key="11">
    <source>
        <dbReference type="ARBA" id="ARBA00048336"/>
    </source>
</evidence>
<dbReference type="PANTHER" id="PTHR47992">
    <property type="entry name" value="PROTEIN PHOSPHATASE"/>
    <property type="match status" value="1"/>
</dbReference>
<dbReference type="AlphaFoldDB" id="A0A921RGF0"/>
<dbReference type="InterPro" id="IPR001932">
    <property type="entry name" value="PPM-type_phosphatase-like_dom"/>
</dbReference>
<dbReference type="GO" id="GO:0046872">
    <property type="term" value="F:metal ion binding"/>
    <property type="evidence" value="ECO:0007669"/>
    <property type="project" value="UniProtKB-KW"/>
</dbReference>
<name>A0A921RGF0_SORBI</name>
<dbReference type="EMBL" id="CM027682">
    <property type="protein sequence ID" value="KAG0539148.1"/>
    <property type="molecule type" value="Genomic_DNA"/>
</dbReference>
<dbReference type="CDD" id="cd00143">
    <property type="entry name" value="PP2Cc"/>
    <property type="match status" value="1"/>
</dbReference>
<dbReference type="InterPro" id="IPR015655">
    <property type="entry name" value="PP2C"/>
</dbReference>
<evidence type="ECO:0000256" key="3">
    <source>
        <dbReference type="ARBA" id="ARBA00006702"/>
    </source>
</evidence>
<reference evidence="14" key="2">
    <citation type="submission" date="2020-10" db="EMBL/GenBank/DDBJ databases">
        <authorList>
            <person name="Cooper E.A."/>
            <person name="Brenton Z.W."/>
            <person name="Flinn B.S."/>
            <person name="Jenkins J."/>
            <person name="Shu S."/>
            <person name="Flowers D."/>
            <person name="Luo F."/>
            <person name="Wang Y."/>
            <person name="Xia P."/>
            <person name="Barry K."/>
            <person name="Daum C."/>
            <person name="Lipzen A."/>
            <person name="Yoshinaga Y."/>
            <person name="Schmutz J."/>
            <person name="Saski C."/>
            <person name="Vermerris W."/>
            <person name="Kresovich S."/>
        </authorList>
    </citation>
    <scope>NUCLEOTIDE SEQUENCE</scope>
</reference>
<evidence type="ECO:0000256" key="9">
    <source>
        <dbReference type="ARBA" id="ARBA00023211"/>
    </source>
</evidence>
<dbReference type="SMART" id="SM00332">
    <property type="entry name" value="PP2Cc"/>
    <property type="match status" value="1"/>
</dbReference>
<dbReference type="PROSITE" id="PS51746">
    <property type="entry name" value="PPM_2"/>
    <property type="match status" value="1"/>
</dbReference>
<dbReference type="Proteomes" id="UP000807115">
    <property type="component" value="Chromosome 3"/>
</dbReference>
<dbReference type="InterPro" id="IPR000222">
    <property type="entry name" value="PP2C_BS"/>
</dbReference>
<evidence type="ECO:0000256" key="7">
    <source>
        <dbReference type="ARBA" id="ARBA00022842"/>
    </source>
</evidence>
<evidence type="ECO:0000256" key="4">
    <source>
        <dbReference type="ARBA" id="ARBA00013081"/>
    </source>
</evidence>
<evidence type="ECO:0000256" key="10">
    <source>
        <dbReference type="ARBA" id="ARBA00047761"/>
    </source>
</evidence>
<dbReference type="GO" id="GO:0004722">
    <property type="term" value="F:protein serine/threonine phosphatase activity"/>
    <property type="evidence" value="ECO:0007669"/>
    <property type="project" value="UniProtKB-EC"/>
</dbReference>
<keyword evidence="9" id="KW-0464">Manganese</keyword>
<evidence type="ECO:0000313" key="14">
    <source>
        <dbReference type="EMBL" id="KAG0539148.1"/>
    </source>
</evidence>
<dbReference type="Pfam" id="PF00481">
    <property type="entry name" value="PP2C"/>
    <property type="match status" value="1"/>
</dbReference>
<dbReference type="SUPFAM" id="SSF81606">
    <property type="entry name" value="PP2C-like"/>
    <property type="match status" value="1"/>
</dbReference>
<comment type="caution">
    <text evidence="14">The sequence shown here is derived from an EMBL/GenBank/DDBJ whole genome shotgun (WGS) entry which is preliminary data.</text>
</comment>
<comment type="catalytic activity">
    <reaction evidence="10">
        <text>O-phospho-L-seryl-[protein] + H2O = L-seryl-[protein] + phosphate</text>
        <dbReference type="Rhea" id="RHEA:20629"/>
        <dbReference type="Rhea" id="RHEA-COMP:9863"/>
        <dbReference type="Rhea" id="RHEA-COMP:11604"/>
        <dbReference type="ChEBI" id="CHEBI:15377"/>
        <dbReference type="ChEBI" id="CHEBI:29999"/>
        <dbReference type="ChEBI" id="CHEBI:43474"/>
        <dbReference type="ChEBI" id="CHEBI:83421"/>
        <dbReference type="EC" id="3.1.3.16"/>
    </reaction>
</comment>
<gene>
    <name evidence="14" type="ORF">BDA96_03G297500</name>
</gene>
<keyword evidence="8 12" id="KW-0904">Protein phosphatase</keyword>
<dbReference type="Gene3D" id="3.60.40.10">
    <property type="entry name" value="PPM-type phosphatase domain"/>
    <property type="match status" value="1"/>
</dbReference>
<evidence type="ECO:0000256" key="8">
    <source>
        <dbReference type="ARBA" id="ARBA00022912"/>
    </source>
</evidence>
<reference evidence="14" key="1">
    <citation type="journal article" date="2019" name="BMC Genomics">
        <title>A new reference genome for Sorghum bicolor reveals high levels of sequence similarity between sweet and grain genotypes: implications for the genetics of sugar metabolism.</title>
        <authorList>
            <person name="Cooper E.A."/>
            <person name="Brenton Z.W."/>
            <person name="Flinn B.S."/>
            <person name="Jenkins J."/>
            <person name="Shu S."/>
            <person name="Flowers D."/>
            <person name="Luo F."/>
            <person name="Wang Y."/>
            <person name="Xia P."/>
            <person name="Barry K."/>
            <person name="Daum C."/>
            <person name="Lipzen A."/>
            <person name="Yoshinaga Y."/>
            <person name="Schmutz J."/>
            <person name="Saski C."/>
            <person name="Vermerris W."/>
            <person name="Kresovich S."/>
        </authorList>
    </citation>
    <scope>NUCLEOTIDE SEQUENCE</scope>
</reference>
<dbReference type="PROSITE" id="PS01032">
    <property type="entry name" value="PPM_1"/>
    <property type="match status" value="1"/>
</dbReference>
<keyword evidence="5" id="KW-0479">Metal-binding</keyword>
<evidence type="ECO:0000256" key="5">
    <source>
        <dbReference type="ARBA" id="ARBA00022723"/>
    </source>
</evidence>
<accession>A0A921RGF0</accession>
<evidence type="ECO:0000259" key="13">
    <source>
        <dbReference type="PROSITE" id="PS51746"/>
    </source>
</evidence>
<feature type="domain" description="PPM-type phosphatase" evidence="13">
    <location>
        <begin position="49"/>
        <end position="370"/>
    </location>
</feature>